<dbReference type="PANTHER" id="PTHR33620:SF1">
    <property type="entry name" value="UREASE ACCESSORY PROTEIN F"/>
    <property type="match status" value="1"/>
</dbReference>
<dbReference type="PIRSF" id="PIRSF009467">
    <property type="entry name" value="Ureas_acces_UreF"/>
    <property type="match status" value="1"/>
</dbReference>
<dbReference type="PANTHER" id="PTHR33620">
    <property type="entry name" value="UREASE ACCESSORY PROTEIN F"/>
    <property type="match status" value="1"/>
</dbReference>
<evidence type="ECO:0000256" key="2">
    <source>
        <dbReference type="ARBA" id="ARBA00023186"/>
    </source>
</evidence>
<keyword evidence="1 3" id="KW-0996">Nickel insertion</keyword>
<dbReference type="RefSeq" id="WP_136930465.1">
    <property type="nucleotide sequence ID" value="NZ_SSMQ01000018.1"/>
</dbReference>
<comment type="similarity">
    <text evidence="3">Belongs to the UreF family.</text>
</comment>
<dbReference type="AlphaFoldDB" id="A0A4U1JB92"/>
<gene>
    <name evidence="3" type="primary">ureF</name>
    <name evidence="4" type="ORF">E8A74_19090</name>
</gene>
<organism evidence="4 5">
    <name type="scientific">Polyangium fumosum</name>
    <dbReference type="NCBI Taxonomy" id="889272"/>
    <lineage>
        <taxon>Bacteria</taxon>
        <taxon>Pseudomonadati</taxon>
        <taxon>Myxococcota</taxon>
        <taxon>Polyangia</taxon>
        <taxon>Polyangiales</taxon>
        <taxon>Polyangiaceae</taxon>
        <taxon>Polyangium</taxon>
    </lineage>
</organism>
<evidence type="ECO:0000313" key="4">
    <source>
        <dbReference type="EMBL" id="TKD06614.1"/>
    </source>
</evidence>
<dbReference type="InterPro" id="IPR002639">
    <property type="entry name" value="UreF"/>
</dbReference>
<dbReference type="Gene3D" id="1.10.4190.10">
    <property type="entry name" value="Urease accessory protein UreF"/>
    <property type="match status" value="1"/>
</dbReference>
<keyword evidence="3" id="KW-0963">Cytoplasm</keyword>
<dbReference type="Pfam" id="PF01730">
    <property type="entry name" value="UreF"/>
    <property type="match status" value="1"/>
</dbReference>
<dbReference type="OrthoDB" id="9798772at2"/>
<evidence type="ECO:0000256" key="3">
    <source>
        <dbReference type="HAMAP-Rule" id="MF_01385"/>
    </source>
</evidence>
<comment type="function">
    <text evidence="3">Required for maturation of urease via the functional incorporation of the urease nickel metallocenter.</text>
</comment>
<sequence length="222" mass="23744">MALSLLLLQLADSAFPTGGFAHSGGLEAAAQLGEITGPSSLERFLLHNLEQAGAGALPMVTAAHAAPERFPALDRRQDAFLTNHVANRASRAQGRAWLAAASHSFGIASLRELRARSREDESFCGHFAPLFGAIAARLGLARGEAQRLFLFLHLRGLVSSAVRLSLLGPLEAQALQYQLTGAVLAVLARHEMRGAEDLATTAPLVDLFQGHQDRLYSRLFSS</sequence>
<evidence type="ECO:0000256" key="1">
    <source>
        <dbReference type="ARBA" id="ARBA00022988"/>
    </source>
</evidence>
<comment type="caution">
    <text evidence="4">The sequence shown here is derived from an EMBL/GenBank/DDBJ whole genome shotgun (WGS) entry which is preliminary data.</text>
</comment>
<dbReference type="EMBL" id="SSMQ01000018">
    <property type="protein sequence ID" value="TKD06614.1"/>
    <property type="molecule type" value="Genomic_DNA"/>
</dbReference>
<name>A0A4U1JB92_9BACT</name>
<keyword evidence="5" id="KW-1185">Reference proteome</keyword>
<protein>
    <recommendedName>
        <fullName evidence="3">Urease accessory protein UreF</fullName>
    </recommendedName>
</protein>
<proteinExistence type="inferred from homology"/>
<evidence type="ECO:0000313" key="5">
    <source>
        <dbReference type="Proteomes" id="UP000309215"/>
    </source>
</evidence>
<accession>A0A4U1JB92</accession>
<comment type="subunit">
    <text evidence="3">UreD, UreF and UreG form a complex that acts as a GTP-hydrolysis-dependent molecular chaperone, activating the urease apoprotein by helping to assemble the nickel containing metallocenter of UreC. The UreE protein probably delivers the nickel.</text>
</comment>
<comment type="subcellular location">
    <subcellularLocation>
        <location evidence="3">Cytoplasm</location>
    </subcellularLocation>
</comment>
<dbReference type="GO" id="GO:0005737">
    <property type="term" value="C:cytoplasm"/>
    <property type="evidence" value="ECO:0007669"/>
    <property type="project" value="UniProtKB-SubCell"/>
</dbReference>
<reference evidence="4 5" key="1">
    <citation type="submission" date="2019-04" db="EMBL/GenBank/DDBJ databases">
        <authorList>
            <person name="Li Y."/>
            <person name="Wang J."/>
        </authorList>
    </citation>
    <scope>NUCLEOTIDE SEQUENCE [LARGE SCALE GENOMIC DNA]</scope>
    <source>
        <strain evidence="4 5">DSM 14668</strain>
    </source>
</reference>
<dbReference type="InterPro" id="IPR038277">
    <property type="entry name" value="UreF_sf"/>
</dbReference>
<dbReference type="Proteomes" id="UP000309215">
    <property type="component" value="Unassembled WGS sequence"/>
</dbReference>
<keyword evidence="2 3" id="KW-0143">Chaperone</keyword>
<dbReference type="GO" id="GO:0016151">
    <property type="term" value="F:nickel cation binding"/>
    <property type="evidence" value="ECO:0007669"/>
    <property type="project" value="UniProtKB-UniRule"/>
</dbReference>
<dbReference type="HAMAP" id="MF_01385">
    <property type="entry name" value="UreF"/>
    <property type="match status" value="1"/>
</dbReference>